<comment type="caution">
    <text evidence="8">The sequence shown here is derived from an EMBL/GenBank/DDBJ whole genome shotgun (WGS) entry which is preliminary data.</text>
</comment>
<dbReference type="PRINTS" id="PR00359">
    <property type="entry name" value="BP450"/>
</dbReference>
<keyword evidence="4 7" id="KW-0560">Oxidoreductase</keyword>
<proteinExistence type="inferred from homology"/>
<organism evidence="8 9">
    <name type="scientific">Thermobifida fusca TM51</name>
    <dbReference type="NCBI Taxonomy" id="1169414"/>
    <lineage>
        <taxon>Bacteria</taxon>
        <taxon>Bacillati</taxon>
        <taxon>Actinomycetota</taxon>
        <taxon>Actinomycetes</taxon>
        <taxon>Streptosporangiales</taxon>
        <taxon>Nocardiopsidaceae</taxon>
        <taxon>Thermobifida</taxon>
    </lineage>
</organism>
<dbReference type="PANTHER" id="PTHR46696">
    <property type="entry name" value="P450, PUTATIVE (EUROFUNG)-RELATED"/>
    <property type="match status" value="1"/>
</dbReference>
<evidence type="ECO:0000256" key="4">
    <source>
        <dbReference type="ARBA" id="ARBA00023002"/>
    </source>
</evidence>
<dbReference type="SUPFAM" id="SSF48264">
    <property type="entry name" value="Cytochrome P450"/>
    <property type="match status" value="1"/>
</dbReference>
<dbReference type="InterPro" id="IPR017972">
    <property type="entry name" value="Cyt_P450_CS"/>
</dbReference>
<dbReference type="CDD" id="cd11029">
    <property type="entry name" value="CYP107-like"/>
    <property type="match status" value="1"/>
</dbReference>
<protein>
    <submittedName>
        <fullName evidence="8">Cytochrome P450-family protein</fullName>
    </submittedName>
</protein>
<evidence type="ECO:0000256" key="6">
    <source>
        <dbReference type="ARBA" id="ARBA00023033"/>
    </source>
</evidence>
<dbReference type="RefSeq" id="WP_016189397.1">
    <property type="nucleotide sequence ID" value="NZ_AOSG01000087.1"/>
</dbReference>
<dbReference type="Pfam" id="PF00067">
    <property type="entry name" value="p450"/>
    <property type="match status" value="2"/>
</dbReference>
<accession>A0A9P2T912</accession>
<dbReference type="PANTHER" id="PTHR46696:SF1">
    <property type="entry name" value="CYTOCHROME P450 YJIB-RELATED"/>
    <property type="match status" value="1"/>
</dbReference>
<dbReference type="Proteomes" id="UP000014184">
    <property type="component" value="Unassembled WGS sequence"/>
</dbReference>
<dbReference type="AlphaFoldDB" id="A0A9P2T912"/>
<evidence type="ECO:0000256" key="3">
    <source>
        <dbReference type="ARBA" id="ARBA00022723"/>
    </source>
</evidence>
<evidence type="ECO:0000313" key="8">
    <source>
        <dbReference type="EMBL" id="EOR69921.1"/>
    </source>
</evidence>
<gene>
    <name evidence="8" type="ORF">TM51_15266</name>
</gene>
<keyword evidence="6 7" id="KW-0503">Monooxygenase</keyword>
<comment type="similarity">
    <text evidence="1 7">Belongs to the cytochrome P450 family.</text>
</comment>
<evidence type="ECO:0000256" key="2">
    <source>
        <dbReference type="ARBA" id="ARBA00022617"/>
    </source>
</evidence>
<dbReference type="PROSITE" id="PS00086">
    <property type="entry name" value="CYTOCHROME_P450"/>
    <property type="match status" value="1"/>
</dbReference>
<evidence type="ECO:0000256" key="1">
    <source>
        <dbReference type="ARBA" id="ARBA00010617"/>
    </source>
</evidence>
<evidence type="ECO:0000313" key="9">
    <source>
        <dbReference type="Proteomes" id="UP000014184"/>
    </source>
</evidence>
<dbReference type="EMBL" id="AOSG01000087">
    <property type="protein sequence ID" value="EOR69921.1"/>
    <property type="molecule type" value="Genomic_DNA"/>
</dbReference>
<dbReference type="Gene3D" id="1.10.630.10">
    <property type="entry name" value="Cytochrome P450"/>
    <property type="match status" value="1"/>
</dbReference>
<dbReference type="GO" id="GO:0020037">
    <property type="term" value="F:heme binding"/>
    <property type="evidence" value="ECO:0007669"/>
    <property type="project" value="InterPro"/>
</dbReference>
<evidence type="ECO:0000256" key="7">
    <source>
        <dbReference type="RuleBase" id="RU000461"/>
    </source>
</evidence>
<keyword evidence="2 7" id="KW-0349">Heme</keyword>
<name>A0A9P2T912_THEFU</name>
<keyword evidence="9" id="KW-1185">Reference proteome</keyword>
<sequence length="367" mass="40735">MAFPGNLEVWALTHDAPLRNALADESVFVRGWRNWRALMAGEVDPTHPVANMLRVESMLARSGADHKRMRGLVQAAFTRRRVEALRPRIEEITNELLDRMDESDGVVDLKAAYSFPLPIRVISELLGLNEEDHLTLQTLVTRTLSGTDPEANADAFTFVASLIEAKRKNLDDGLISAMIEARAEDGDRLSETELIHNTLLLIIGGFETTMGMISNSVQLLLTHPDQLHLLRTGQASWENAIEECLRFESAVVMLPFLYTTRDVEIDGITIPAGDAVLIGFGPANRDPQAYDDPDRFDITRPRPRHLAFGHGAHLCLGAALARLELLIALPALFERFPDITLVGEAPPTPTVFMNHPLSRPVLLRPKP</sequence>
<keyword evidence="5 7" id="KW-0408">Iron</keyword>
<evidence type="ECO:0000256" key="5">
    <source>
        <dbReference type="ARBA" id="ARBA00023004"/>
    </source>
</evidence>
<keyword evidence="3 7" id="KW-0479">Metal-binding</keyword>
<dbReference type="GO" id="GO:0004497">
    <property type="term" value="F:monooxygenase activity"/>
    <property type="evidence" value="ECO:0007669"/>
    <property type="project" value="UniProtKB-KW"/>
</dbReference>
<dbReference type="GO" id="GO:0005506">
    <property type="term" value="F:iron ion binding"/>
    <property type="evidence" value="ECO:0007669"/>
    <property type="project" value="InterPro"/>
</dbReference>
<dbReference type="InterPro" id="IPR036396">
    <property type="entry name" value="Cyt_P450_sf"/>
</dbReference>
<dbReference type="GO" id="GO:0016705">
    <property type="term" value="F:oxidoreductase activity, acting on paired donors, with incorporation or reduction of molecular oxygen"/>
    <property type="evidence" value="ECO:0007669"/>
    <property type="project" value="InterPro"/>
</dbReference>
<reference evidence="8 9" key="1">
    <citation type="journal article" date="2013" name="Genome Announc.">
        <title>Draft Genome Sequence of the Lignocellulose Decomposer Thermobifida fusca Strain TM51.</title>
        <authorList>
            <person name="Toth A."/>
            <person name="Barna T."/>
            <person name="Nagy I."/>
            <person name="Horvath B."/>
            <person name="Nagy I."/>
            <person name="Tancsics A."/>
            <person name="Kriszt B."/>
            <person name="Baka E."/>
            <person name="Fekete C."/>
            <person name="Kukolya J."/>
        </authorList>
    </citation>
    <scope>NUCLEOTIDE SEQUENCE [LARGE SCALE GENOMIC DNA]</scope>
    <source>
        <strain evidence="8 9">TM51</strain>
    </source>
</reference>
<dbReference type="InterPro" id="IPR002397">
    <property type="entry name" value="Cyt_P450_B"/>
</dbReference>
<dbReference type="PRINTS" id="PR00385">
    <property type="entry name" value="P450"/>
</dbReference>
<dbReference type="InterPro" id="IPR001128">
    <property type="entry name" value="Cyt_P450"/>
</dbReference>
<dbReference type="FunFam" id="1.10.630.10:FF:000018">
    <property type="entry name" value="Cytochrome P450 monooxygenase"/>
    <property type="match status" value="1"/>
</dbReference>